<gene>
    <name evidence="2" type="ORF">PHJA_000611200</name>
</gene>
<evidence type="ECO:0000256" key="1">
    <source>
        <dbReference type="SAM" id="MobiDB-lite"/>
    </source>
</evidence>
<organism evidence="2 3">
    <name type="scientific">Phtheirospermum japonicum</name>
    <dbReference type="NCBI Taxonomy" id="374723"/>
    <lineage>
        <taxon>Eukaryota</taxon>
        <taxon>Viridiplantae</taxon>
        <taxon>Streptophyta</taxon>
        <taxon>Embryophyta</taxon>
        <taxon>Tracheophyta</taxon>
        <taxon>Spermatophyta</taxon>
        <taxon>Magnoliopsida</taxon>
        <taxon>eudicotyledons</taxon>
        <taxon>Gunneridae</taxon>
        <taxon>Pentapetalae</taxon>
        <taxon>asterids</taxon>
        <taxon>lamiids</taxon>
        <taxon>Lamiales</taxon>
        <taxon>Orobanchaceae</taxon>
        <taxon>Orobanchaceae incertae sedis</taxon>
        <taxon>Phtheirospermum</taxon>
    </lineage>
</organism>
<feature type="compositionally biased region" description="Low complexity" evidence="1">
    <location>
        <begin position="70"/>
        <end position="82"/>
    </location>
</feature>
<name>A0A830BKP3_9LAMI</name>
<evidence type="ECO:0000313" key="2">
    <source>
        <dbReference type="EMBL" id="GFP84673.1"/>
    </source>
</evidence>
<reference evidence="2" key="1">
    <citation type="submission" date="2020-07" db="EMBL/GenBank/DDBJ databases">
        <title>Ethylene signaling mediates host invasion by parasitic plants.</title>
        <authorList>
            <person name="Yoshida S."/>
        </authorList>
    </citation>
    <scope>NUCLEOTIDE SEQUENCE</scope>
    <source>
        <strain evidence="2">Okayama</strain>
    </source>
</reference>
<feature type="compositionally biased region" description="Basic and acidic residues" evidence="1">
    <location>
        <begin position="59"/>
        <end position="69"/>
    </location>
</feature>
<feature type="region of interest" description="Disordered" evidence="1">
    <location>
        <begin position="59"/>
        <end position="89"/>
    </location>
</feature>
<protein>
    <submittedName>
        <fullName evidence="2">Zinc finger protein 6</fullName>
    </submittedName>
</protein>
<dbReference type="EMBL" id="BMAC01000091">
    <property type="protein sequence ID" value="GFP84673.1"/>
    <property type="molecule type" value="Genomic_DNA"/>
</dbReference>
<accession>A0A830BKP3</accession>
<keyword evidence="3" id="KW-1185">Reference proteome</keyword>
<evidence type="ECO:0000313" key="3">
    <source>
        <dbReference type="Proteomes" id="UP000653305"/>
    </source>
</evidence>
<sequence length="212" mass="22665">MQHHHALKTLRLRRHGGSRRGYCRLSQDAVVLAGLRRSHGRRRAPIRVPVLLPRLRELAGTRRPSERAQEGAATAQARANAGQPERRRFVRAQPYDLRLRAAGPPPRAGRLRLVPGVGGGGASPPWVCVPRAAQPIHVAHGCVFPALNSGRGAGSVSYAGGVGESSFVSVGAQQPVKAHSGRLDGPSLSRFTRLDDGPGFEDAFGLDLQLSL</sequence>
<dbReference type="Proteomes" id="UP000653305">
    <property type="component" value="Unassembled WGS sequence"/>
</dbReference>
<dbReference type="AlphaFoldDB" id="A0A830BKP3"/>
<comment type="caution">
    <text evidence="2">The sequence shown here is derived from an EMBL/GenBank/DDBJ whole genome shotgun (WGS) entry which is preliminary data.</text>
</comment>
<dbReference type="OrthoDB" id="772256at2759"/>
<proteinExistence type="predicted"/>